<dbReference type="PANTHER" id="PTHR43689:SF8">
    <property type="entry name" value="ALPHA_BETA-HYDROLASES SUPERFAMILY PROTEIN"/>
    <property type="match status" value="1"/>
</dbReference>
<sequence>MADIAPVVLVHGLASSSEHGWRAAGWIDLLQETGREVVAVDLPGHGRSRRDTDPAAYPDAAAEIAEAFAGRGAVDAVGFSAGAHLLLECAVRGLAPFNRLALMGVGPRLLEPRPQRGPVLGATPSEDDGTDILARLIRGLARRAGNDMAAVDAFARRPRRTLTTAELATVGCEVLIVTGERDEGAGSPEELAALFPKATGRTIEGADHYSVQANPRAMNAVLDFLGV</sequence>
<dbReference type="InterPro" id="IPR029058">
    <property type="entry name" value="AB_hydrolase_fold"/>
</dbReference>
<feature type="domain" description="AB hydrolase-1" evidence="1">
    <location>
        <begin position="7"/>
        <end position="220"/>
    </location>
</feature>
<dbReference type="EMBL" id="MAXA01000047">
    <property type="protein sequence ID" value="OHV42154.1"/>
    <property type="molecule type" value="Genomic_DNA"/>
</dbReference>
<keyword evidence="2" id="KW-0378">Hydrolase</keyword>
<evidence type="ECO:0000259" key="1">
    <source>
        <dbReference type="Pfam" id="PF12697"/>
    </source>
</evidence>
<gene>
    <name evidence="2" type="ORF">BBK14_11055</name>
</gene>
<proteinExistence type="predicted"/>
<dbReference type="PANTHER" id="PTHR43689">
    <property type="entry name" value="HYDROLASE"/>
    <property type="match status" value="1"/>
</dbReference>
<dbReference type="InterPro" id="IPR000073">
    <property type="entry name" value="AB_hydrolase_1"/>
</dbReference>
<evidence type="ECO:0000313" key="3">
    <source>
        <dbReference type="Proteomes" id="UP000179769"/>
    </source>
</evidence>
<dbReference type="SUPFAM" id="SSF53474">
    <property type="entry name" value="alpha/beta-Hydrolases"/>
    <property type="match status" value="1"/>
</dbReference>
<comment type="caution">
    <text evidence="2">The sequence shown here is derived from an EMBL/GenBank/DDBJ whole genome shotgun (WGS) entry which is preliminary data.</text>
</comment>
<organism evidence="2 3">
    <name type="scientific">Parafrankia soli</name>
    <dbReference type="NCBI Taxonomy" id="2599596"/>
    <lineage>
        <taxon>Bacteria</taxon>
        <taxon>Bacillati</taxon>
        <taxon>Actinomycetota</taxon>
        <taxon>Actinomycetes</taxon>
        <taxon>Frankiales</taxon>
        <taxon>Frankiaceae</taxon>
        <taxon>Parafrankia</taxon>
    </lineage>
</organism>
<dbReference type="Pfam" id="PF12697">
    <property type="entry name" value="Abhydrolase_6"/>
    <property type="match status" value="1"/>
</dbReference>
<protein>
    <submittedName>
        <fullName evidence="2">Alpha/beta hydrolase</fullName>
    </submittedName>
</protein>
<dbReference type="AlphaFoldDB" id="A0A1S1RBK5"/>
<accession>A0A1S1RBK5</accession>
<dbReference type="GO" id="GO:0016787">
    <property type="term" value="F:hydrolase activity"/>
    <property type="evidence" value="ECO:0007669"/>
    <property type="project" value="UniProtKB-KW"/>
</dbReference>
<dbReference type="RefSeq" id="WP_071060175.1">
    <property type="nucleotide sequence ID" value="NZ_MAXA01000047.1"/>
</dbReference>
<keyword evidence="3" id="KW-1185">Reference proteome</keyword>
<dbReference type="Proteomes" id="UP000179769">
    <property type="component" value="Unassembled WGS sequence"/>
</dbReference>
<evidence type="ECO:0000313" key="2">
    <source>
        <dbReference type="EMBL" id="OHV42154.1"/>
    </source>
</evidence>
<dbReference type="OrthoDB" id="9804723at2"/>
<dbReference type="Gene3D" id="3.40.50.1820">
    <property type="entry name" value="alpha/beta hydrolase"/>
    <property type="match status" value="1"/>
</dbReference>
<name>A0A1S1RBK5_9ACTN</name>
<reference evidence="3" key="1">
    <citation type="submission" date="2016-07" db="EMBL/GenBank/DDBJ databases">
        <title>Frankia sp. NRRL B-16219 Genome sequencing.</title>
        <authorList>
            <person name="Ghodhbane-Gtari F."/>
            <person name="Swanson E."/>
            <person name="Gueddou A."/>
            <person name="Louati M."/>
            <person name="Nouioui I."/>
            <person name="Hezbri K."/>
            <person name="Abebe-Akele F."/>
            <person name="Simpson S."/>
            <person name="Morris K."/>
            <person name="Thomas K."/>
            <person name="Gtari M."/>
            <person name="Tisa L.S."/>
        </authorList>
    </citation>
    <scope>NUCLEOTIDE SEQUENCE [LARGE SCALE GENOMIC DNA]</scope>
    <source>
        <strain evidence="3">NRRL B-16219</strain>
    </source>
</reference>